<evidence type="ECO:0000256" key="7">
    <source>
        <dbReference type="ARBA" id="ARBA00023004"/>
    </source>
</evidence>
<dbReference type="PRINTS" id="PR00385">
    <property type="entry name" value="P450"/>
</dbReference>
<dbReference type="PANTHER" id="PTHR46300:SF7">
    <property type="entry name" value="P450, PUTATIVE (EUROFUNG)-RELATED"/>
    <property type="match status" value="1"/>
</dbReference>
<dbReference type="GO" id="GO:0004497">
    <property type="term" value="F:monooxygenase activity"/>
    <property type="evidence" value="ECO:0007669"/>
    <property type="project" value="UniProtKB-KW"/>
</dbReference>
<dbReference type="InterPro" id="IPR001128">
    <property type="entry name" value="Cyt_P450"/>
</dbReference>
<dbReference type="PRINTS" id="PR00463">
    <property type="entry name" value="EP450I"/>
</dbReference>
<protein>
    <recommendedName>
        <fullName evidence="14">Cytochrome P450</fullName>
    </recommendedName>
</protein>
<dbReference type="InterPro" id="IPR017972">
    <property type="entry name" value="Cyt_P450_CS"/>
</dbReference>
<feature type="transmembrane region" description="Helical" evidence="11">
    <location>
        <begin position="6"/>
        <end position="31"/>
    </location>
</feature>
<keyword evidence="13" id="KW-1185">Reference proteome</keyword>
<keyword evidence="11" id="KW-0472">Membrane</keyword>
<gene>
    <name evidence="12" type="ORF">PAXINDRAFT_118467</name>
</gene>
<keyword evidence="11" id="KW-1133">Transmembrane helix</keyword>
<dbReference type="GO" id="GO:0016705">
    <property type="term" value="F:oxidoreductase activity, acting on paired donors, with incorporation or reduction of molecular oxygen"/>
    <property type="evidence" value="ECO:0007669"/>
    <property type="project" value="InterPro"/>
</dbReference>
<evidence type="ECO:0000256" key="11">
    <source>
        <dbReference type="SAM" id="Phobius"/>
    </source>
</evidence>
<evidence type="ECO:0000313" key="13">
    <source>
        <dbReference type="Proteomes" id="UP000053647"/>
    </source>
</evidence>
<dbReference type="InterPro" id="IPR002401">
    <property type="entry name" value="Cyt_P450_E_grp-I"/>
</dbReference>
<evidence type="ECO:0008006" key="14">
    <source>
        <dbReference type="Google" id="ProtNLM"/>
    </source>
</evidence>
<keyword evidence="6 10" id="KW-0560">Oxidoreductase</keyword>
<evidence type="ECO:0000256" key="10">
    <source>
        <dbReference type="RuleBase" id="RU000461"/>
    </source>
</evidence>
<sequence>MLNARLFGTLAMTSSSFSIFLLIIVFLLVYFKKKRDGAKRQLPPGPRPTPILGNITGIDVRNPWKTYTKWAAEYGDVLYTQLLGQDIIVISSERVARDLLDRRSHNYSSRPASLIPINELFGTEFSSIFLPYGDRWRLHRRLFHQAFNMNAASSFRPIQMETAHDLMMNLFMTPDDFPAHVQALSIATIMAIVYDYKASSRHDPVVAYVETAIEIAMKEVRPEVAAVIGAFPFLKYLPPWFPGARFKRNALISQECCAKWVEAPFQHVKRNMAGGTAAQSMVSDILTRIQDTARTEDDVAHMEKVAKEASASAYAAASETTFSTLSIFILAMVLYPEAQKRAQAEIDSVIGSNLTRLPVWEDRSSLPYVDAVIKETLRWHPVAPLGIPHATVDDDVYEGYHIPKGATILVNAWAMSRDPVNYPRPDEFLPERFLTSEYGTNGETPSFAFGFGRRVCVGRYVADASLWAAIVNMLAIFRFEPAPGCDLGPEGENVVWTEGVTTHPKFPCKITPRHELTHERLLQLVQMST</sequence>
<comment type="pathway">
    <text evidence="2">Secondary metabolite biosynthesis.</text>
</comment>
<proteinExistence type="inferred from homology"/>
<evidence type="ECO:0000256" key="1">
    <source>
        <dbReference type="ARBA" id="ARBA00001971"/>
    </source>
</evidence>
<dbReference type="HOGENOM" id="CLU_001570_2_3_1"/>
<keyword evidence="7 9" id="KW-0408">Iron</keyword>
<dbReference type="GO" id="GO:0020037">
    <property type="term" value="F:heme binding"/>
    <property type="evidence" value="ECO:0007669"/>
    <property type="project" value="InterPro"/>
</dbReference>
<keyword evidence="5 9" id="KW-0479">Metal-binding</keyword>
<dbReference type="PANTHER" id="PTHR46300">
    <property type="entry name" value="P450, PUTATIVE (EUROFUNG)-RELATED-RELATED"/>
    <property type="match status" value="1"/>
</dbReference>
<dbReference type="AlphaFoldDB" id="A0A0C9TMZ0"/>
<evidence type="ECO:0000256" key="9">
    <source>
        <dbReference type="PIRSR" id="PIRSR602401-1"/>
    </source>
</evidence>
<evidence type="ECO:0000256" key="6">
    <source>
        <dbReference type="ARBA" id="ARBA00023002"/>
    </source>
</evidence>
<evidence type="ECO:0000256" key="8">
    <source>
        <dbReference type="ARBA" id="ARBA00023033"/>
    </source>
</evidence>
<dbReference type="Proteomes" id="UP000053647">
    <property type="component" value="Unassembled WGS sequence"/>
</dbReference>
<reference evidence="12 13" key="1">
    <citation type="submission" date="2014-06" db="EMBL/GenBank/DDBJ databases">
        <authorList>
            <consortium name="DOE Joint Genome Institute"/>
            <person name="Kuo A."/>
            <person name="Kohler A."/>
            <person name="Nagy L.G."/>
            <person name="Floudas D."/>
            <person name="Copeland A."/>
            <person name="Barry K.W."/>
            <person name="Cichocki N."/>
            <person name="Veneault-Fourrey C."/>
            <person name="LaButti K."/>
            <person name="Lindquist E.A."/>
            <person name="Lipzen A."/>
            <person name="Lundell T."/>
            <person name="Morin E."/>
            <person name="Murat C."/>
            <person name="Sun H."/>
            <person name="Tunlid A."/>
            <person name="Henrissat B."/>
            <person name="Grigoriev I.V."/>
            <person name="Hibbett D.S."/>
            <person name="Martin F."/>
            <person name="Nordberg H.P."/>
            <person name="Cantor M.N."/>
            <person name="Hua S.X."/>
        </authorList>
    </citation>
    <scope>NUCLEOTIDE SEQUENCE [LARGE SCALE GENOMIC DNA]</scope>
    <source>
        <strain evidence="12 13">ATCC 200175</strain>
    </source>
</reference>
<keyword evidence="8 10" id="KW-0503">Monooxygenase</keyword>
<evidence type="ECO:0000313" key="12">
    <source>
        <dbReference type="EMBL" id="KIJ11963.1"/>
    </source>
</evidence>
<dbReference type="GO" id="GO:0005506">
    <property type="term" value="F:iron ion binding"/>
    <property type="evidence" value="ECO:0007669"/>
    <property type="project" value="InterPro"/>
</dbReference>
<dbReference type="SUPFAM" id="SSF48264">
    <property type="entry name" value="Cytochrome P450"/>
    <property type="match status" value="1"/>
</dbReference>
<feature type="binding site" description="axial binding residue" evidence="9">
    <location>
        <position position="456"/>
    </location>
    <ligand>
        <name>heme</name>
        <dbReference type="ChEBI" id="CHEBI:30413"/>
    </ligand>
    <ligandPart>
        <name>Fe</name>
        <dbReference type="ChEBI" id="CHEBI:18248"/>
    </ligandPart>
</feature>
<dbReference type="OrthoDB" id="3934656at2759"/>
<dbReference type="Pfam" id="PF00067">
    <property type="entry name" value="p450"/>
    <property type="match status" value="1"/>
</dbReference>
<evidence type="ECO:0000256" key="2">
    <source>
        <dbReference type="ARBA" id="ARBA00005179"/>
    </source>
</evidence>
<dbReference type="CDD" id="cd11065">
    <property type="entry name" value="CYP64-like"/>
    <property type="match status" value="1"/>
</dbReference>
<keyword evidence="4 9" id="KW-0349">Heme</keyword>
<organism evidence="12 13">
    <name type="scientific">Paxillus involutus ATCC 200175</name>
    <dbReference type="NCBI Taxonomy" id="664439"/>
    <lineage>
        <taxon>Eukaryota</taxon>
        <taxon>Fungi</taxon>
        <taxon>Dikarya</taxon>
        <taxon>Basidiomycota</taxon>
        <taxon>Agaricomycotina</taxon>
        <taxon>Agaricomycetes</taxon>
        <taxon>Agaricomycetidae</taxon>
        <taxon>Boletales</taxon>
        <taxon>Paxilineae</taxon>
        <taxon>Paxillaceae</taxon>
        <taxon>Paxillus</taxon>
    </lineage>
</organism>
<dbReference type="InterPro" id="IPR050364">
    <property type="entry name" value="Cytochrome_P450_fung"/>
</dbReference>
<comment type="similarity">
    <text evidence="3 10">Belongs to the cytochrome P450 family.</text>
</comment>
<reference evidence="13" key="2">
    <citation type="submission" date="2015-01" db="EMBL/GenBank/DDBJ databases">
        <title>Evolutionary Origins and Diversification of the Mycorrhizal Mutualists.</title>
        <authorList>
            <consortium name="DOE Joint Genome Institute"/>
            <consortium name="Mycorrhizal Genomics Consortium"/>
            <person name="Kohler A."/>
            <person name="Kuo A."/>
            <person name="Nagy L.G."/>
            <person name="Floudas D."/>
            <person name="Copeland A."/>
            <person name="Barry K.W."/>
            <person name="Cichocki N."/>
            <person name="Veneault-Fourrey C."/>
            <person name="LaButti K."/>
            <person name="Lindquist E.A."/>
            <person name="Lipzen A."/>
            <person name="Lundell T."/>
            <person name="Morin E."/>
            <person name="Murat C."/>
            <person name="Riley R."/>
            <person name="Ohm R."/>
            <person name="Sun H."/>
            <person name="Tunlid A."/>
            <person name="Henrissat B."/>
            <person name="Grigoriev I.V."/>
            <person name="Hibbett D.S."/>
            <person name="Martin F."/>
        </authorList>
    </citation>
    <scope>NUCLEOTIDE SEQUENCE [LARGE SCALE GENOMIC DNA]</scope>
    <source>
        <strain evidence="13">ATCC 200175</strain>
    </source>
</reference>
<name>A0A0C9TMZ0_PAXIN</name>
<dbReference type="Gene3D" id="1.10.630.10">
    <property type="entry name" value="Cytochrome P450"/>
    <property type="match status" value="1"/>
</dbReference>
<dbReference type="PROSITE" id="PS00086">
    <property type="entry name" value="CYTOCHROME_P450"/>
    <property type="match status" value="1"/>
</dbReference>
<evidence type="ECO:0000256" key="5">
    <source>
        <dbReference type="ARBA" id="ARBA00022723"/>
    </source>
</evidence>
<dbReference type="InterPro" id="IPR036396">
    <property type="entry name" value="Cyt_P450_sf"/>
</dbReference>
<evidence type="ECO:0000256" key="3">
    <source>
        <dbReference type="ARBA" id="ARBA00010617"/>
    </source>
</evidence>
<comment type="cofactor">
    <cofactor evidence="1 9">
        <name>heme</name>
        <dbReference type="ChEBI" id="CHEBI:30413"/>
    </cofactor>
</comment>
<accession>A0A0C9TMZ0</accession>
<evidence type="ECO:0000256" key="4">
    <source>
        <dbReference type="ARBA" id="ARBA00022617"/>
    </source>
</evidence>
<keyword evidence="11" id="KW-0812">Transmembrane</keyword>
<dbReference type="EMBL" id="KN819370">
    <property type="protein sequence ID" value="KIJ11963.1"/>
    <property type="molecule type" value="Genomic_DNA"/>
</dbReference>